<dbReference type="InterPro" id="IPR014284">
    <property type="entry name" value="RNA_pol_sigma-70_dom"/>
</dbReference>
<dbReference type="SUPFAM" id="SSF88946">
    <property type="entry name" value="Sigma2 domain of RNA polymerase sigma factors"/>
    <property type="match status" value="1"/>
</dbReference>
<dbReference type="InterPro" id="IPR013249">
    <property type="entry name" value="RNA_pol_sigma70_r4_t2"/>
</dbReference>
<protein>
    <submittedName>
        <fullName evidence="9">RNA polymerase sigma factor SigE</fullName>
    </submittedName>
</protein>
<reference evidence="9 10" key="1">
    <citation type="submission" date="2020-08" db="EMBL/GenBank/DDBJ databases">
        <title>Genome sequence of Nocardioides mesophilus KACC 16243T.</title>
        <authorList>
            <person name="Hyun D.-W."/>
            <person name="Bae J.-W."/>
        </authorList>
    </citation>
    <scope>NUCLEOTIDE SEQUENCE [LARGE SCALE GENOMIC DNA]</scope>
    <source>
        <strain evidence="9 10">KACC 16243</strain>
    </source>
</reference>
<dbReference type="EMBL" id="CP060713">
    <property type="protein sequence ID" value="QNN51731.1"/>
    <property type="molecule type" value="Genomic_DNA"/>
</dbReference>
<evidence type="ECO:0000313" key="9">
    <source>
        <dbReference type="EMBL" id="QNN51731.1"/>
    </source>
</evidence>
<feature type="region of interest" description="Disordered" evidence="6">
    <location>
        <begin position="1"/>
        <end position="27"/>
    </location>
</feature>
<name>A0A7G9R806_9ACTN</name>
<evidence type="ECO:0000256" key="5">
    <source>
        <dbReference type="ARBA" id="ARBA00023163"/>
    </source>
</evidence>
<dbReference type="InterPro" id="IPR013325">
    <property type="entry name" value="RNA_pol_sigma_r2"/>
</dbReference>
<evidence type="ECO:0000256" key="3">
    <source>
        <dbReference type="ARBA" id="ARBA00023082"/>
    </source>
</evidence>
<keyword evidence="2" id="KW-0805">Transcription regulation</keyword>
<dbReference type="Gene3D" id="1.10.1740.10">
    <property type="match status" value="1"/>
</dbReference>
<organism evidence="9 10">
    <name type="scientific">Nocardioides mesophilus</name>
    <dbReference type="NCBI Taxonomy" id="433659"/>
    <lineage>
        <taxon>Bacteria</taxon>
        <taxon>Bacillati</taxon>
        <taxon>Actinomycetota</taxon>
        <taxon>Actinomycetes</taxon>
        <taxon>Propionibacteriales</taxon>
        <taxon>Nocardioidaceae</taxon>
        <taxon>Nocardioides</taxon>
    </lineage>
</organism>
<feature type="domain" description="RNA polymerase sigma factor 70 region 4 type 2" evidence="8">
    <location>
        <begin position="137"/>
        <end position="188"/>
    </location>
</feature>
<keyword evidence="5" id="KW-0804">Transcription</keyword>
<dbReference type="KEGG" id="nmes:H9L09_14345"/>
<dbReference type="Proteomes" id="UP000515947">
    <property type="component" value="Chromosome"/>
</dbReference>
<feature type="domain" description="RNA polymerase sigma-70 region 2" evidence="7">
    <location>
        <begin position="39"/>
        <end position="104"/>
    </location>
</feature>
<dbReference type="Gene3D" id="1.10.10.10">
    <property type="entry name" value="Winged helix-like DNA-binding domain superfamily/Winged helix DNA-binding domain"/>
    <property type="match status" value="1"/>
</dbReference>
<dbReference type="Pfam" id="PF08281">
    <property type="entry name" value="Sigma70_r4_2"/>
    <property type="match status" value="1"/>
</dbReference>
<dbReference type="PANTHER" id="PTHR43133">
    <property type="entry name" value="RNA POLYMERASE ECF-TYPE SIGMA FACTO"/>
    <property type="match status" value="1"/>
</dbReference>
<dbReference type="Pfam" id="PF04542">
    <property type="entry name" value="Sigma70_r2"/>
    <property type="match status" value="1"/>
</dbReference>
<dbReference type="InterPro" id="IPR007627">
    <property type="entry name" value="RNA_pol_sigma70_r2"/>
</dbReference>
<keyword evidence="3" id="KW-0731">Sigma factor</keyword>
<feature type="compositionally biased region" description="Low complexity" evidence="6">
    <location>
        <begin position="11"/>
        <end position="20"/>
    </location>
</feature>
<dbReference type="NCBIfam" id="TIGR02937">
    <property type="entry name" value="sigma70-ECF"/>
    <property type="match status" value="1"/>
</dbReference>
<dbReference type="GO" id="GO:0003677">
    <property type="term" value="F:DNA binding"/>
    <property type="evidence" value="ECO:0007669"/>
    <property type="project" value="UniProtKB-KW"/>
</dbReference>
<dbReference type="PANTHER" id="PTHR43133:SF8">
    <property type="entry name" value="RNA POLYMERASE SIGMA FACTOR HI_1459-RELATED"/>
    <property type="match status" value="1"/>
</dbReference>
<dbReference type="SUPFAM" id="SSF88659">
    <property type="entry name" value="Sigma3 and sigma4 domains of RNA polymerase sigma factors"/>
    <property type="match status" value="1"/>
</dbReference>
<evidence type="ECO:0000256" key="4">
    <source>
        <dbReference type="ARBA" id="ARBA00023125"/>
    </source>
</evidence>
<evidence type="ECO:0000256" key="6">
    <source>
        <dbReference type="SAM" id="MobiDB-lite"/>
    </source>
</evidence>
<evidence type="ECO:0000259" key="8">
    <source>
        <dbReference type="Pfam" id="PF08281"/>
    </source>
</evidence>
<dbReference type="InterPro" id="IPR039425">
    <property type="entry name" value="RNA_pol_sigma-70-like"/>
</dbReference>
<dbReference type="NCBIfam" id="NF007229">
    <property type="entry name" value="PRK09647.1"/>
    <property type="match status" value="1"/>
</dbReference>
<dbReference type="AlphaFoldDB" id="A0A7G9R806"/>
<keyword evidence="10" id="KW-1185">Reference proteome</keyword>
<gene>
    <name evidence="9" type="primary">sigE</name>
    <name evidence="9" type="ORF">H9L09_14345</name>
</gene>
<evidence type="ECO:0000259" key="7">
    <source>
        <dbReference type="Pfam" id="PF04542"/>
    </source>
</evidence>
<comment type="similarity">
    <text evidence="1">Belongs to the sigma-70 factor family. ECF subfamily.</text>
</comment>
<dbReference type="InterPro" id="IPR036388">
    <property type="entry name" value="WH-like_DNA-bd_sf"/>
</dbReference>
<proteinExistence type="inferred from homology"/>
<dbReference type="InterPro" id="IPR013324">
    <property type="entry name" value="RNA_pol_sigma_r3/r4-like"/>
</dbReference>
<dbReference type="GO" id="GO:0016987">
    <property type="term" value="F:sigma factor activity"/>
    <property type="evidence" value="ECO:0007669"/>
    <property type="project" value="UniProtKB-KW"/>
</dbReference>
<dbReference type="CDD" id="cd06171">
    <property type="entry name" value="Sigma70_r4"/>
    <property type="match status" value="1"/>
</dbReference>
<accession>A0A7G9R806</accession>
<evidence type="ECO:0000256" key="1">
    <source>
        <dbReference type="ARBA" id="ARBA00010641"/>
    </source>
</evidence>
<sequence length="217" mass="24022">MMARAREHLMSSTSQSSSPSDAQGEADAGWAAPSWEQIVAEHSARVYRLAYRLTGNRPDAEDLTQEVFVRVFRSLSSYSPGTFEGWLHRITTNLFLDQARRKARIRFDALADDADSRIPSVAPTPDRSVLDGLFDDDVEAALRDLPPDFRAAVVLCDIEGLSYEEISDVLDLKLGTVRSRIHRGRTMLRAALAHRAPGSGRSRYAGPLDLPLSPQVT</sequence>
<dbReference type="GO" id="GO:0006352">
    <property type="term" value="P:DNA-templated transcription initiation"/>
    <property type="evidence" value="ECO:0007669"/>
    <property type="project" value="InterPro"/>
</dbReference>
<evidence type="ECO:0000256" key="2">
    <source>
        <dbReference type="ARBA" id="ARBA00023015"/>
    </source>
</evidence>
<evidence type="ECO:0000313" key="10">
    <source>
        <dbReference type="Proteomes" id="UP000515947"/>
    </source>
</evidence>
<keyword evidence="4" id="KW-0238">DNA-binding</keyword>